<dbReference type="Proteomes" id="UP000752696">
    <property type="component" value="Unassembled WGS sequence"/>
</dbReference>
<feature type="non-terminal residue" evidence="1">
    <location>
        <position position="33"/>
    </location>
</feature>
<organism evidence="1 2">
    <name type="scientific">Heterotrigona itama</name>
    <dbReference type="NCBI Taxonomy" id="395501"/>
    <lineage>
        <taxon>Eukaryota</taxon>
        <taxon>Metazoa</taxon>
        <taxon>Ecdysozoa</taxon>
        <taxon>Arthropoda</taxon>
        <taxon>Hexapoda</taxon>
        <taxon>Insecta</taxon>
        <taxon>Pterygota</taxon>
        <taxon>Neoptera</taxon>
        <taxon>Endopterygota</taxon>
        <taxon>Hymenoptera</taxon>
        <taxon>Apocrita</taxon>
        <taxon>Aculeata</taxon>
        <taxon>Apoidea</taxon>
        <taxon>Anthophila</taxon>
        <taxon>Apidae</taxon>
        <taxon>Heterotrigona</taxon>
    </lineage>
</organism>
<name>A0A6V7H720_9HYME</name>
<dbReference type="EMBL" id="CAJDYZ010007267">
    <property type="protein sequence ID" value="CAD1474192.1"/>
    <property type="molecule type" value="Genomic_DNA"/>
</dbReference>
<reference evidence="1" key="1">
    <citation type="submission" date="2020-07" db="EMBL/GenBank/DDBJ databases">
        <authorList>
            <person name="Nazaruddin N."/>
        </authorList>
    </citation>
    <scope>NUCLEOTIDE SEQUENCE</scope>
</reference>
<dbReference type="AlphaFoldDB" id="A0A6V7H720"/>
<proteinExistence type="predicted"/>
<evidence type="ECO:0000313" key="1">
    <source>
        <dbReference type="EMBL" id="CAD1474192.1"/>
    </source>
</evidence>
<comment type="caution">
    <text evidence="1">The sequence shown here is derived from an EMBL/GenBank/DDBJ whole genome shotgun (WGS) entry which is preliminary data.</text>
</comment>
<sequence length="33" mass="3578">MEAKNVHDCSEKLESRGDLVTGVTVTDDNNSVN</sequence>
<evidence type="ECO:0000313" key="2">
    <source>
        <dbReference type="Proteomes" id="UP000752696"/>
    </source>
</evidence>
<accession>A0A6V7H720</accession>
<keyword evidence="2" id="KW-1185">Reference proteome</keyword>
<protein>
    <submittedName>
        <fullName evidence="1">Uncharacterized protein</fullName>
    </submittedName>
</protein>
<gene>
    <name evidence="1" type="ORF">MHI_LOCUS452932</name>
</gene>